<name>A0ABS4E557_9HYPH</name>
<dbReference type="PANTHER" id="PTHR12463:SF1">
    <property type="entry name" value="2-OXOGLUTARATE AND FE-DEPENDENT OXYGENASE FAMILY PROTEIN"/>
    <property type="match status" value="1"/>
</dbReference>
<keyword evidence="3" id="KW-1185">Reference proteome</keyword>
<evidence type="ECO:0000313" key="2">
    <source>
        <dbReference type="EMBL" id="MBP1853085.1"/>
    </source>
</evidence>
<dbReference type="PROSITE" id="PS51471">
    <property type="entry name" value="FE2OG_OXY"/>
    <property type="match status" value="1"/>
</dbReference>
<accession>A0ABS4E557</accession>
<dbReference type="Proteomes" id="UP000759443">
    <property type="component" value="Unassembled WGS sequence"/>
</dbReference>
<comment type="caution">
    <text evidence="2">The sequence shown here is derived from an EMBL/GenBank/DDBJ whole genome shotgun (WGS) entry which is preliminary data.</text>
</comment>
<evidence type="ECO:0000259" key="1">
    <source>
        <dbReference type="PROSITE" id="PS51471"/>
    </source>
</evidence>
<dbReference type="InterPro" id="IPR032857">
    <property type="entry name" value="ALKBH4"/>
</dbReference>
<dbReference type="PANTHER" id="PTHR12463">
    <property type="entry name" value="OXYGENASE-RELATED"/>
    <property type="match status" value="1"/>
</dbReference>
<reference evidence="2 3" key="1">
    <citation type="submission" date="2021-03" db="EMBL/GenBank/DDBJ databases">
        <title>Genomic Encyclopedia of Type Strains, Phase IV (KMG-IV): sequencing the most valuable type-strain genomes for metagenomic binning, comparative biology and taxonomic classification.</title>
        <authorList>
            <person name="Goeker M."/>
        </authorList>
    </citation>
    <scope>NUCLEOTIDE SEQUENCE [LARGE SCALE GENOMIC DNA]</scope>
    <source>
        <strain evidence="2 3">DSM 21600</strain>
    </source>
</reference>
<keyword evidence="2" id="KW-0223">Dioxygenase</keyword>
<dbReference type="RefSeq" id="WP_209948559.1">
    <property type="nucleotide sequence ID" value="NZ_JAGGJU010000015.1"/>
</dbReference>
<dbReference type="InterPro" id="IPR027450">
    <property type="entry name" value="AlkB-like"/>
</dbReference>
<proteinExistence type="predicted"/>
<keyword evidence="2" id="KW-0560">Oxidoreductase</keyword>
<dbReference type="InterPro" id="IPR037151">
    <property type="entry name" value="AlkB-like_sf"/>
</dbReference>
<sequence length="197" mass="22150">MDEVLSSVVAPALPPGASYLPEMLSVDDERHLVEQLDQMPWSRDLKRRVQHFGYRYDYRARSIAEAAHLGLLPDWLQSLAARLVADGLFETLPDQVIANEYRPGQGIGAHVDCIPCFDDTIVSISLLSACEMVFRDLQGPARTALILRPRSALVLKGEARYRWTHAIAPRKSDPIDGGRVLRKRRVSLTFRHVLKPA</sequence>
<dbReference type="EMBL" id="JAGGJU010000015">
    <property type="protein sequence ID" value="MBP1853085.1"/>
    <property type="molecule type" value="Genomic_DNA"/>
</dbReference>
<dbReference type="Gene3D" id="2.60.120.590">
    <property type="entry name" value="Alpha-ketoglutarate-dependent dioxygenase AlkB-like"/>
    <property type="match status" value="1"/>
</dbReference>
<gene>
    <name evidence="2" type="ORF">J2Z17_004544</name>
</gene>
<protein>
    <submittedName>
        <fullName evidence="2">Alkylated DNA repair dioxygenase AlkB</fullName>
    </submittedName>
</protein>
<feature type="domain" description="Fe2OG dioxygenase" evidence="1">
    <location>
        <begin position="92"/>
        <end position="194"/>
    </location>
</feature>
<dbReference type="Pfam" id="PF13532">
    <property type="entry name" value="2OG-FeII_Oxy_2"/>
    <property type="match status" value="1"/>
</dbReference>
<organism evidence="2 3">
    <name type="scientific">Rhizobium halophytocola</name>
    <dbReference type="NCBI Taxonomy" id="735519"/>
    <lineage>
        <taxon>Bacteria</taxon>
        <taxon>Pseudomonadati</taxon>
        <taxon>Pseudomonadota</taxon>
        <taxon>Alphaproteobacteria</taxon>
        <taxon>Hyphomicrobiales</taxon>
        <taxon>Rhizobiaceae</taxon>
        <taxon>Rhizobium/Agrobacterium group</taxon>
        <taxon>Rhizobium</taxon>
    </lineage>
</organism>
<dbReference type="GO" id="GO:0051213">
    <property type="term" value="F:dioxygenase activity"/>
    <property type="evidence" value="ECO:0007669"/>
    <property type="project" value="UniProtKB-KW"/>
</dbReference>
<dbReference type="InterPro" id="IPR005123">
    <property type="entry name" value="Oxoglu/Fe-dep_dioxygenase_dom"/>
</dbReference>
<dbReference type="SUPFAM" id="SSF51197">
    <property type="entry name" value="Clavaminate synthase-like"/>
    <property type="match status" value="1"/>
</dbReference>
<evidence type="ECO:0000313" key="3">
    <source>
        <dbReference type="Proteomes" id="UP000759443"/>
    </source>
</evidence>